<evidence type="ECO:0000259" key="1">
    <source>
        <dbReference type="Pfam" id="PF01526"/>
    </source>
</evidence>
<reference evidence="2 3" key="1">
    <citation type="submission" date="2016-08" db="EMBL/GenBank/DDBJ databases">
        <title>Hymenobacter coccineus sp. nov., Hymenobacter lapidarius sp. nov. and Hymenobacter glacialis sp. nov., isolated from Antarctic soil.</title>
        <authorList>
            <person name="Sedlacek I."/>
            <person name="Kralova S."/>
            <person name="Kyrova K."/>
            <person name="Maslanova I."/>
            <person name="Stankova E."/>
            <person name="Vrbovska V."/>
            <person name="Nemec M."/>
            <person name="Bartak M."/>
            <person name="Svec P."/>
            <person name="Busse H.-J."/>
            <person name="Pantucek R."/>
        </authorList>
    </citation>
    <scope>NUCLEOTIDE SEQUENCE [LARGE SCALE GENOMIC DNA]</scope>
    <source>
        <strain evidence="2 3">CCM 8649</strain>
    </source>
</reference>
<dbReference type="Proteomes" id="UP000177506">
    <property type="component" value="Unassembled WGS sequence"/>
</dbReference>
<dbReference type="InterPro" id="IPR002513">
    <property type="entry name" value="Tn3_Tnp_DDE_dom"/>
</dbReference>
<evidence type="ECO:0000313" key="2">
    <source>
        <dbReference type="EMBL" id="OGX82169.1"/>
    </source>
</evidence>
<dbReference type="Pfam" id="PF01526">
    <property type="entry name" value="DDE_Tnp_Tn3"/>
    <property type="match status" value="1"/>
</dbReference>
<accession>A0A1G1SU71</accession>
<dbReference type="OrthoDB" id="872329at2"/>
<keyword evidence="3" id="KW-1185">Reference proteome</keyword>
<sequence length="66" mass="7637">MKFTGRQQVALHQKIAPPCHRLAHAVWHGCNQEFHAATRSEQLVAETCKRLLMNAIICWNYLHLSQ</sequence>
<evidence type="ECO:0000313" key="3">
    <source>
        <dbReference type="Proteomes" id="UP000177506"/>
    </source>
</evidence>
<protein>
    <recommendedName>
        <fullName evidence="1">Tn3 transposase DDE domain-containing protein</fullName>
    </recommendedName>
</protein>
<name>A0A1G1SU71_9BACT</name>
<dbReference type="AlphaFoldDB" id="A0A1G1SU71"/>
<organism evidence="2 3">
    <name type="scientific">Hymenobacter coccineus</name>
    <dbReference type="NCBI Taxonomy" id="1908235"/>
    <lineage>
        <taxon>Bacteria</taxon>
        <taxon>Pseudomonadati</taxon>
        <taxon>Bacteroidota</taxon>
        <taxon>Cytophagia</taxon>
        <taxon>Cytophagales</taxon>
        <taxon>Hymenobacteraceae</taxon>
        <taxon>Hymenobacter</taxon>
    </lineage>
</organism>
<proteinExistence type="predicted"/>
<dbReference type="RefSeq" id="WP_070746803.1">
    <property type="nucleotide sequence ID" value="NZ_MDZA01000436.1"/>
</dbReference>
<gene>
    <name evidence="2" type="ORF">BEN49_14490</name>
</gene>
<dbReference type="GO" id="GO:0004803">
    <property type="term" value="F:transposase activity"/>
    <property type="evidence" value="ECO:0007669"/>
    <property type="project" value="InterPro"/>
</dbReference>
<dbReference type="EMBL" id="MDZA01000436">
    <property type="protein sequence ID" value="OGX82169.1"/>
    <property type="molecule type" value="Genomic_DNA"/>
</dbReference>
<feature type="domain" description="Tn3 transposase DDE" evidence="1">
    <location>
        <begin position="19"/>
        <end position="65"/>
    </location>
</feature>
<comment type="caution">
    <text evidence="2">The sequence shown here is derived from an EMBL/GenBank/DDBJ whole genome shotgun (WGS) entry which is preliminary data.</text>
</comment>
<dbReference type="GO" id="GO:0006313">
    <property type="term" value="P:DNA transposition"/>
    <property type="evidence" value="ECO:0007669"/>
    <property type="project" value="InterPro"/>
</dbReference>